<dbReference type="AlphaFoldDB" id="A0A6G8PYD8"/>
<feature type="transmembrane region" description="Helical" evidence="1">
    <location>
        <begin position="20"/>
        <end position="42"/>
    </location>
</feature>
<dbReference type="Proteomes" id="UP000502706">
    <property type="component" value="Chromosome"/>
</dbReference>
<evidence type="ECO:0000313" key="3">
    <source>
        <dbReference type="Proteomes" id="UP000502706"/>
    </source>
</evidence>
<gene>
    <name evidence="2" type="ORF">GBA65_12740</name>
</gene>
<dbReference type="RefSeq" id="WP_166396900.1">
    <property type="nucleotide sequence ID" value="NZ_CP045121.1"/>
</dbReference>
<protein>
    <submittedName>
        <fullName evidence="2">Uncharacterized protein</fullName>
    </submittedName>
</protein>
<feature type="transmembrane region" description="Helical" evidence="1">
    <location>
        <begin position="54"/>
        <end position="72"/>
    </location>
</feature>
<keyword evidence="1" id="KW-0812">Transmembrane</keyword>
<name>A0A6G8PYD8_9ACTN</name>
<keyword evidence="1" id="KW-0472">Membrane</keyword>
<organism evidence="2 3">
    <name type="scientific">Rubrobacter marinus</name>
    <dbReference type="NCBI Taxonomy" id="2653852"/>
    <lineage>
        <taxon>Bacteria</taxon>
        <taxon>Bacillati</taxon>
        <taxon>Actinomycetota</taxon>
        <taxon>Rubrobacteria</taxon>
        <taxon>Rubrobacterales</taxon>
        <taxon>Rubrobacteraceae</taxon>
        <taxon>Rubrobacter</taxon>
    </lineage>
</organism>
<evidence type="ECO:0000313" key="2">
    <source>
        <dbReference type="EMBL" id="QIN79239.1"/>
    </source>
</evidence>
<evidence type="ECO:0000256" key="1">
    <source>
        <dbReference type="SAM" id="Phobius"/>
    </source>
</evidence>
<proteinExistence type="predicted"/>
<reference evidence="2 3" key="1">
    <citation type="submission" date="2019-10" db="EMBL/GenBank/DDBJ databases">
        <title>Rubrobacter sp nov SCSIO 52915 isolated from a deep-sea sediment in the South China Sea.</title>
        <authorList>
            <person name="Chen R.W."/>
        </authorList>
    </citation>
    <scope>NUCLEOTIDE SEQUENCE [LARGE SCALE GENOMIC DNA]</scope>
    <source>
        <strain evidence="2 3">SCSIO 52915</strain>
    </source>
</reference>
<dbReference type="EMBL" id="CP045121">
    <property type="protein sequence ID" value="QIN79239.1"/>
    <property type="molecule type" value="Genomic_DNA"/>
</dbReference>
<keyword evidence="1" id="KW-1133">Transmembrane helix</keyword>
<accession>A0A6G8PYD8</accession>
<dbReference type="KEGG" id="rmar:GBA65_12740"/>
<sequence>MAEPVRGEPETEAPRASRPASLVLTLLFVLAAITVSAGLVVYTAWLHDIENGPFAVLFAVLSAKAALSWLSWNEQDEDHRTASTGQQKQD</sequence>
<keyword evidence="3" id="KW-1185">Reference proteome</keyword>